<dbReference type="GO" id="GO:0016020">
    <property type="term" value="C:membrane"/>
    <property type="evidence" value="ECO:0007669"/>
    <property type="project" value="UniProtKB-SubCell"/>
</dbReference>
<feature type="transmembrane region" description="Helical" evidence="6">
    <location>
        <begin position="211"/>
        <end position="228"/>
    </location>
</feature>
<comment type="subcellular location">
    <subcellularLocation>
        <location evidence="1">Membrane</location>
        <topology evidence="1">Multi-pass membrane protein</topology>
    </subcellularLocation>
</comment>
<dbReference type="PANTHER" id="PTHR31465">
    <property type="entry name" value="PROTEIN RTA1-RELATED"/>
    <property type="match status" value="1"/>
</dbReference>
<dbReference type="Proteomes" id="UP001301958">
    <property type="component" value="Unassembled WGS sequence"/>
</dbReference>
<feature type="region of interest" description="Disordered" evidence="5">
    <location>
        <begin position="284"/>
        <end position="305"/>
    </location>
</feature>
<keyword evidence="4 6" id="KW-0472">Membrane</keyword>
<protein>
    <submittedName>
        <fullName evidence="7">RTA1 like protein-domain-containing protein</fullName>
    </submittedName>
</protein>
<feature type="transmembrane region" description="Helical" evidence="6">
    <location>
        <begin position="127"/>
        <end position="150"/>
    </location>
</feature>
<dbReference type="PANTHER" id="PTHR31465:SF27">
    <property type="entry name" value="DOMAIN PROTEIN, PUTATIVE (AFU_ORTHOLOGUE AFUA_3G01030)-RELATED"/>
    <property type="match status" value="1"/>
</dbReference>
<dbReference type="InterPro" id="IPR007568">
    <property type="entry name" value="RTA1"/>
</dbReference>
<dbReference type="Pfam" id="PF04479">
    <property type="entry name" value="RTA1"/>
    <property type="match status" value="1"/>
</dbReference>
<dbReference type="EMBL" id="MU865463">
    <property type="protein sequence ID" value="KAK4222593.1"/>
    <property type="molecule type" value="Genomic_DNA"/>
</dbReference>
<feature type="transmembrane region" description="Helical" evidence="6">
    <location>
        <begin position="162"/>
        <end position="184"/>
    </location>
</feature>
<keyword evidence="8" id="KW-1185">Reference proteome</keyword>
<organism evidence="7 8">
    <name type="scientific">Podospora fimiseda</name>
    <dbReference type="NCBI Taxonomy" id="252190"/>
    <lineage>
        <taxon>Eukaryota</taxon>
        <taxon>Fungi</taxon>
        <taxon>Dikarya</taxon>
        <taxon>Ascomycota</taxon>
        <taxon>Pezizomycotina</taxon>
        <taxon>Sordariomycetes</taxon>
        <taxon>Sordariomycetidae</taxon>
        <taxon>Sordariales</taxon>
        <taxon>Podosporaceae</taxon>
        <taxon>Podospora</taxon>
    </lineage>
</organism>
<accession>A0AAN7BFR6</accession>
<evidence type="ECO:0000313" key="8">
    <source>
        <dbReference type="Proteomes" id="UP001301958"/>
    </source>
</evidence>
<keyword evidence="3 6" id="KW-1133">Transmembrane helix</keyword>
<evidence type="ECO:0000256" key="6">
    <source>
        <dbReference type="SAM" id="Phobius"/>
    </source>
</evidence>
<evidence type="ECO:0000256" key="5">
    <source>
        <dbReference type="SAM" id="MobiDB-lite"/>
    </source>
</evidence>
<evidence type="ECO:0000256" key="4">
    <source>
        <dbReference type="ARBA" id="ARBA00023136"/>
    </source>
</evidence>
<feature type="transmembrane region" description="Helical" evidence="6">
    <location>
        <begin position="248"/>
        <end position="267"/>
    </location>
</feature>
<reference evidence="7" key="1">
    <citation type="journal article" date="2023" name="Mol. Phylogenet. Evol.">
        <title>Genome-scale phylogeny and comparative genomics of the fungal order Sordariales.</title>
        <authorList>
            <person name="Hensen N."/>
            <person name="Bonometti L."/>
            <person name="Westerberg I."/>
            <person name="Brannstrom I.O."/>
            <person name="Guillou S."/>
            <person name="Cros-Aarteil S."/>
            <person name="Calhoun S."/>
            <person name="Haridas S."/>
            <person name="Kuo A."/>
            <person name="Mondo S."/>
            <person name="Pangilinan J."/>
            <person name="Riley R."/>
            <person name="LaButti K."/>
            <person name="Andreopoulos B."/>
            <person name="Lipzen A."/>
            <person name="Chen C."/>
            <person name="Yan M."/>
            <person name="Daum C."/>
            <person name="Ng V."/>
            <person name="Clum A."/>
            <person name="Steindorff A."/>
            <person name="Ohm R.A."/>
            <person name="Martin F."/>
            <person name="Silar P."/>
            <person name="Natvig D.O."/>
            <person name="Lalanne C."/>
            <person name="Gautier V."/>
            <person name="Ament-Velasquez S.L."/>
            <person name="Kruys A."/>
            <person name="Hutchinson M.I."/>
            <person name="Powell A.J."/>
            <person name="Barry K."/>
            <person name="Miller A.N."/>
            <person name="Grigoriev I.V."/>
            <person name="Debuchy R."/>
            <person name="Gladieux P."/>
            <person name="Hiltunen Thoren M."/>
            <person name="Johannesson H."/>
        </authorList>
    </citation>
    <scope>NUCLEOTIDE SEQUENCE</scope>
    <source>
        <strain evidence="7">CBS 990.96</strain>
    </source>
</reference>
<feature type="transmembrane region" description="Helical" evidence="6">
    <location>
        <begin position="53"/>
        <end position="76"/>
    </location>
</feature>
<evidence type="ECO:0000313" key="7">
    <source>
        <dbReference type="EMBL" id="KAK4222593.1"/>
    </source>
</evidence>
<name>A0AAN7BFR6_9PEZI</name>
<keyword evidence="2 6" id="KW-0812">Transmembrane</keyword>
<dbReference type="AlphaFoldDB" id="A0AAN7BFR6"/>
<evidence type="ECO:0000256" key="2">
    <source>
        <dbReference type="ARBA" id="ARBA00022692"/>
    </source>
</evidence>
<evidence type="ECO:0000256" key="3">
    <source>
        <dbReference type="ARBA" id="ARBA00022989"/>
    </source>
</evidence>
<proteinExistence type="predicted"/>
<sequence>MKEIPKGLESLNDSGYYLWKYIPSVPLAIIFAILFLAITGLHIKKLFDSRTWYCIWFIIGGLMEVAGFIARCVANYNTGKLIPYVIQNLLLLLPPVLFAATVYMVLGRIIRHVNGEIYSLVPVKWMTFIFVMGDLLSFVVQGGGAGLMVIGDAEKTERGEKMIVGGLLIQVVVFGFFCVTAVVFHLRYNRHSVAAAAYGGRGGMAEGWKKLLFMLYGVSGLIMARSLFRVAEFAMGEDGYLLANEWPLYVFDSVLMLAVMGAFWMWHPNLLVREGGRERVRSQVSLEETELSSGTGLKDRGYLGP</sequence>
<gene>
    <name evidence="7" type="ORF">QBC38DRAFT_489469</name>
</gene>
<feature type="transmembrane region" description="Helical" evidence="6">
    <location>
        <begin position="82"/>
        <end position="106"/>
    </location>
</feature>
<feature type="transmembrane region" description="Helical" evidence="6">
    <location>
        <begin position="21"/>
        <end position="41"/>
    </location>
</feature>
<comment type="caution">
    <text evidence="7">The sequence shown here is derived from an EMBL/GenBank/DDBJ whole genome shotgun (WGS) entry which is preliminary data.</text>
</comment>
<evidence type="ECO:0000256" key="1">
    <source>
        <dbReference type="ARBA" id="ARBA00004141"/>
    </source>
</evidence>
<reference evidence="7" key="2">
    <citation type="submission" date="2023-05" db="EMBL/GenBank/DDBJ databases">
        <authorList>
            <consortium name="Lawrence Berkeley National Laboratory"/>
            <person name="Steindorff A."/>
            <person name="Hensen N."/>
            <person name="Bonometti L."/>
            <person name="Westerberg I."/>
            <person name="Brannstrom I.O."/>
            <person name="Guillou S."/>
            <person name="Cros-Aarteil S."/>
            <person name="Calhoun S."/>
            <person name="Haridas S."/>
            <person name="Kuo A."/>
            <person name="Mondo S."/>
            <person name="Pangilinan J."/>
            <person name="Riley R."/>
            <person name="Labutti K."/>
            <person name="Andreopoulos B."/>
            <person name="Lipzen A."/>
            <person name="Chen C."/>
            <person name="Yanf M."/>
            <person name="Daum C."/>
            <person name="Ng V."/>
            <person name="Clum A."/>
            <person name="Ohm R."/>
            <person name="Martin F."/>
            <person name="Silar P."/>
            <person name="Natvig D."/>
            <person name="Lalanne C."/>
            <person name="Gautier V."/>
            <person name="Ament-Velasquez S.L."/>
            <person name="Kruys A."/>
            <person name="Hutchinson M.I."/>
            <person name="Powell A.J."/>
            <person name="Barry K."/>
            <person name="Miller A.N."/>
            <person name="Grigoriev I.V."/>
            <person name="Debuchy R."/>
            <person name="Gladieux P."/>
            <person name="Thoren M.H."/>
            <person name="Johannesson H."/>
        </authorList>
    </citation>
    <scope>NUCLEOTIDE SEQUENCE</scope>
    <source>
        <strain evidence="7">CBS 990.96</strain>
    </source>
</reference>
<feature type="compositionally biased region" description="Polar residues" evidence="5">
    <location>
        <begin position="284"/>
        <end position="295"/>
    </location>
</feature>